<dbReference type="EMBL" id="JPMX01000066">
    <property type="protein sequence ID" value="KGH45844.1"/>
    <property type="molecule type" value="Genomic_DNA"/>
</dbReference>
<dbReference type="RefSeq" id="WP_036336750.1">
    <property type="nucleotide sequence ID" value="NZ_JPMX01000066.1"/>
</dbReference>
<dbReference type="AlphaFoldDB" id="A0A098Y5T9"/>
<accession>A0A098Y5T9</accession>
<dbReference type="OrthoDB" id="5182613at2"/>
<dbReference type="STRING" id="1522368.IN07_14955"/>
<keyword evidence="2" id="KW-1185">Reference proteome</keyword>
<evidence type="ECO:0000313" key="1">
    <source>
        <dbReference type="EMBL" id="KGH45844.1"/>
    </source>
</evidence>
<dbReference type="Proteomes" id="UP000029713">
    <property type="component" value="Unassembled WGS sequence"/>
</dbReference>
<gene>
    <name evidence="1" type="ORF">IN07_14955</name>
</gene>
<evidence type="ECO:0008006" key="3">
    <source>
        <dbReference type="Google" id="ProtNLM"/>
    </source>
</evidence>
<sequence>MQALYARAGLPVPIYSDKPTQTHDSRAWDSKIGVLTHTIAGRLASTAQTIDGRALRVLIAETVGATVKDRSLGRLDRARIRVTGMATQYLTHFVPRTPAVFLGAEVAAGTGRVDLAWEDPDKGVFFDEIKTWRHVQATLDEDTWTQVHRYLDAGIAAYGDRFAGVRVITLSHLRSCIHVSPQGLVESLHASPLTPGAFAPKAAA</sequence>
<name>A0A098Y5T9_9ACTN</name>
<reference evidence="1 2" key="1">
    <citation type="submission" date="2014-07" db="EMBL/GenBank/DDBJ databases">
        <title>Biosystematic studies on Modestobacter strains isolated from extreme hyper-arid desert soil and from historic building.</title>
        <authorList>
            <person name="Bukarasam K."/>
            <person name="Bull A."/>
            <person name="Girard G."/>
            <person name="van Wezel G."/>
            <person name="Goodfellow M."/>
        </authorList>
    </citation>
    <scope>NUCLEOTIDE SEQUENCE [LARGE SCALE GENOMIC DNA]</scope>
    <source>
        <strain evidence="1 2">KNN45-2b</strain>
    </source>
</reference>
<organism evidence="1 2">
    <name type="scientific">Modestobacter caceresii</name>
    <dbReference type="NCBI Taxonomy" id="1522368"/>
    <lineage>
        <taxon>Bacteria</taxon>
        <taxon>Bacillati</taxon>
        <taxon>Actinomycetota</taxon>
        <taxon>Actinomycetes</taxon>
        <taxon>Geodermatophilales</taxon>
        <taxon>Geodermatophilaceae</taxon>
        <taxon>Modestobacter</taxon>
    </lineage>
</organism>
<proteinExistence type="predicted"/>
<comment type="caution">
    <text evidence="1">The sequence shown here is derived from an EMBL/GenBank/DDBJ whole genome shotgun (WGS) entry which is preliminary data.</text>
</comment>
<protein>
    <recommendedName>
        <fullName evidence="3">PD-(D/E)XK endonuclease-like domain-containing protein</fullName>
    </recommendedName>
</protein>
<evidence type="ECO:0000313" key="2">
    <source>
        <dbReference type="Proteomes" id="UP000029713"/>
    </source>
</evidence>